<feature type="region of interest" description="Disordered" evidence="1">
    <location>
        <begin position="1"/>
        <end position="49"/>
    </location>
</feature>
<dbReference type="Proteomes" id="UP001164929">
    <property type="component" value="Chromosome 8"/>
</dbReference>
<feature type="compositionally biased region" description="Polar residues" evidence="1">
    <location>
        <begin position="31"/>
        <end position="47"/>
    </location>
</feature>
<dbReference type="Gene3D" id="1.20.1280.50">
    <property type="match status" value="1"/>
</dbReference>
<dbReference type="PANTHER" id="PTHR48218:SF3">
    <property type="entry name" value="OS07G0170800 PROTEIN"/>
    <property type="match status" value="1"/>
</dbReference>
<reference evidence="3" key="1">
    <citation type="journal article" date="2023" name="Mol. Ecol. Resour.">
        <title>Chromosome-level genome assembly of a triploid poplar Populus alba 'Berolinensis'.</title>
        <authorList>
            <person name="Chen S."/>
            <person name="Yu Y."/>
            <person name="Wang X."/>
            <person name="Wang S."/>
            <person name="Zhang T."/>
            <person name="Zhou Y."/>
            <person name="He R."/>
            <person name="Meng N."/>
            <person name="Wang Y."/>
            <person name="Liu W."/>
            <person name="Liu Z."/>
            <person name="Liu J."/>
            <person name="Guo Q."/>
            <person name="Huang H."/>
            <person name="Sederoff R.R."/>
            <person name="Wang G."/>
            <person name="Qu G."/>
            <person name="Chen S."/>
        </authorList>
    </citation>
    <scope>NUCLEOTIDE SEQUENCE</scope>
    <source>
        <strain evidence="3">SC-2020</strain>
    </source>
</reference>
<dbReference type="InterPro" id="IPR036047">
    <property type="entry name" value="F-box-like_dom_sf"/>
</dbReference>
<dbReference type="AlphaFoldDB" id="A0AAD6MNF1"/>
<evidence type="ECO:0000256" key="1">
    <source>
        <dbReference type="SAM" id="MobiDB-lite"/>
    </source>
</evidence>
<keyword evidence="4" id="KW-1185">Reference proteome</keyword>
<dbReference type="EMBL" id="JAQIZT010000008">
    <property type="protein sequence ID" value="KAJ6988766.1"/>
    <property type="molecule type" value="Genomic_DNA"/>
</dbReference>
<dbReference type="SUPFAM" id="SSF81383">
    <property type="entry name" value="F-box domain"/>
    <property type="match status" value="1"/>
</dbReference>
<sequence length="293" mass="33842">MTNLTTRQQRKHTNMLKRKNANMIRIPPPFSSSTSMAQTNNQELQENQSKDMDEGLALAMETMGKERERKRKKMREEGGLPLCQDPLDLLGRDLMLRVLNNLDARSVARCLVVSRSWNRVASSDLLWTSKCEELWHGKAHLPRLSLVRGVSKLDAYSLSVMDGKRTRIAKDDLCDHVWDFHFTKVAPEYWRNLDPYWKGNGPPMHRYFHQDGSQTADPDDKVWGGHECCYSIVTSMIGGGKVREHYVRINRWLPLAVSRKQDWSWEMSNNFYCYSSVPDAYKEGGTGPLFLVM</sequence>
<evidence type="ECO:0000259" key="2">
    <source>
        <dbReference type="Pfam" id="PF12937"/>
    </source>
</evidence>
<organism evidence="3 4">
    <name type="scientific">Populus alba x Populus x berolinensis</name>
    <dbReference type="NCBI Taxonomy" id="444605"/>
    <lineage>
        <taxon>Eukaryota</taxon>
        <taxon>Viridiplantae</taxon>
        <taxon>Streptophyta</taxon>
        <taxon>Embryophyta</taxon>
        <taxon>Tracheophyta</taxon>
        <taxon>Spermatophyta</taxon>
        <taxon>Magnoliopsida</taxon>
        <taxon>eudicotyledons</taxon>
        <taxon>Gunneridae</taxon>
        <taxon>Pentapetalae</taxon>
        <taxon>rosids</taxon>
        <taxon>fabids</taxon>
        <taxon>Malpighiales</taxon>
        <taxon>Salicaceae</taxon>
        <taxon>Saliceae</taxon>
        <taxon>Populus</taxon>
    </lineage>
</organism>
<feature type="compositionally biased region" description="Basic residues" evidence="1">
    <location>
        <begin position="8"/>
        <end position="20"/>
    </location>
</feature>
<dbReference type="PANTHER" id="PTHR48218">
    <property type="entry name" value="F-BOX DOMAIN CONTAINING PROTEIN"/>
    <property type="match status" value="1"/>
</dbReference>
<dbReference type="Pfam" id="PF12937">
    <property type="entry name" value="F-box-like"/>
    <property type="match status" value="1"/>
</dbReference>
<comment type="caution">
    <text evidence="3">The sequence shown here is derived from an EMBL/GenBank/DDBJ whole genome shotgun (WGS) entry which is preliminary data.</text>
</comment>
<evidence type="ECO:0000313" key="4">
    <source>
        <dbReference type="Proteomes" id="UP001164929"/>
    </source>
</evidence>
<protein>
    <recommendedName>
        <fullName evidence="2">F-box domain-containing protein</fullName>
    </recommendedName>
</protein>
<evidence type="ECO:0000313" key="3">
    <source>
        <dbReference type="EMBL" id="KAJ6988766.1"/>
    </source>
</evidence>
<proteinExistence type="predicted"/>
<gene>
    <name evidence="3" type="ORF">NC653_021630</name>
</gene>
<feature type="domain" description="F-box" evidence="2">
    <location>
        <begin position="93"/>
        <end position="131"/>
    </location>
</feature>
<accession>A0AAD6MNF1</accession>
<dbReference type="InterPro" id="IPR001810">
    <property type="entry name" value="F-box_dom"/>
</dbReference>
<name>A0AAD6MNF1_9ROSI</name>